<organism evidence="5 6">
    <name type="scientific">Escherichia coli EC1870</name>
    <dbReference type="NCBI Taxonomy" id="1005554"/>
    <lineage>
        <taxon>Bacteria</taxon>
        <taxon>Pseudomonadati</taxon>
        <taxon>Pseudomonadota</taxon>
        <taxon>Gammaproteobacteria</taxon>
        <taxon>Enterobacterales</taxon>
        <taxon>Enterobacteriaceae</taxon>
        <taxon>Escherichia</taxon>
    </lineage>
</organism>
<dbReference type="PANTHER" id="PTHR32305">
    <property type="match status" value="1"/>
</dbReference>
<dbReference type="InterPro" id="IPR045351">
    <property type="entry name" value="DUF6531"/>
</dbReference>
<dbReference type="Pfam" id="PF05593">
    <property type="entry name" value="RHS_repeat"/>
    <property type="match status" value="3"/>
</dbReference>
<dbReference type="InterPro" id="IPR006530">
    <property type="entry name" value="YD"/>
</dbReference>
<proteinExistence type="predicted"/>
<dbReference type="InterPro" id="IPR031325">
    <property type="entry name" value="RHS_repeat"/>
</dbReference>
<evidence type="ECO:0000259" key="4">
    <source>
        <dbReference type="Pfam" id="PF25023"/>
    </source>
</evidence>
<dbReference type="InterPro" id="IPR050708">
    <property type="entry name" value="T6SS_VgrG/RHS"/>
</dbReference>
<evidence type="ECO:0000259" key="3">
    <source>
        <dbReference type="Pfam" id="PF20148"/>
    </source>
</evidence>
<accession>A0AAV3HG37</accession>
<feature type="domain" description="Teneurin-like YD-shell" evidence="4">
    <location>
        <begin position="790"/>
        <end position="991"/>
    </location>
</feature>
<comment type="caution">
    <text evidence="5">The sequence shown here is derived from an EMBL/GenBank/DDBJ whole genome shotgun (WGS) entry which is preliminary data.</text>
</comment>
<feature type="domain" description="Tox-MPTase4" evidence="2">
    <location>
        <begin position="1477"/>
        <end position="1603"/>
    </location>
</feature>
<dbReference type="Gene3D" id="2.180.10.10">
    <property type="entry name" value="RHS repeat-associated core"/>
    <property type="match status" value="3"/>
</dbReference>
<reference evidence="5 6" key="1">
    <citation type="submission" date="2012-06" db="EMBL/GenBank/DDBJ databases">
        <title>Genomic anatomy of Escherichia coli O157:H7 outbreaks.</title>
        <authorList>
            <person name="Eppinger M."/>
            <person name="Daugherty S."/>
            <person name="Agrawal S."/>
            <person name="Galens K."/>
            <person name="Tallon L."/>
            <person name="Shefchek K."/>
            <person name="Parankush S."/>
            <person name="Cebula T.A."/>
            <person name="Feng P."/>
            <person name="Soderlund R."/>
            <person name="Mammel M.K."/>
            <person name="DebRoy C."/>
            <person name="Dudley E.G."/>
            <person name="Tarr P.I."/>
            <person name="Fraser-Liggett C."/>
            <person name="Ravel J."/>
        </authorList>
    </citation>
    <scope>NUCLEOTIDE SEQUENCE [LARGE SCALE GENOMIC DNA]</scope>
    <source>
        <strain evidence="5 6">EC1870</strain>
    </source>
</reference>
<dbReference type="InterPro" id="IPR022385">
    <property type="entry name" value="Rhs_assc_core"/>
</dbReference>
<dbReference type="NCBIfam" id="TIGR01643">
    <property type="entry name" value="YD_repeat_2x"/>
    <property type="match status" value="10"/>
</dbReference>
<feature type="domain" description="DUF6531" evidence="3">
    <location>
        <begin position="393"/>
        <end position="450"/>
    </location>
</feature>
<dbReference type="InterPro" id="IPR028912">
    <property type="entry name" value="Tox-MPTase4_dom"/>
</dbReference>
<evidence type="ECO:0000313" key="5">
    <source>
        <dbReference type="EMBL" id="EKJ52752.1"/>
    </source>
</evidence>
<sequence>MSEGPGGPQGATAGGTLAMRMLSQRAMAASQMKRAANDKAIAQMLASKKSGPPAARLGDEIQHKSFLGALAGAVLGAIVTIAEGCLIMAACATGPYALVLVPALMYASYKASDYVEEKQNQLESWINSFCDTDGAINTGSKNVKINGKPAARAAVTLPPPPPPGAIPEVPQGEPSWGDIATDLLESAAEKAVPLAKAWGNAVITLTDSNAGFMDRVSAGASLLFPAGPVLMEFATMVGGRGEIKKDVDFPEAGEDTALCDKENKPPRIAQGSSNVFINNQPAARKGDKLECSAAIVEGSPDVFIGGEQVTYLDIQPEFPPWQRMILGGITIASYLLPPAGLLGKLGNLAKLGKLGNLLGKSGKLLGAKLGALLGKTGNSLKSIANKVIRWVTDPVDPVTGAYCDERTDFTLGQTLPLSFTRFHSSVLPLHGLTGVGWSDSWSEYAWVREQGNRVDVISLGATLNFAFDGESDTAVNPYHAQYILRRRDDYLELFDRDALSSRFFYDAFPGMRLRHPVTDDTSDDRLAHSPADRMYMLGGMSDTASNRITFERDTQYRITGVSHTDGIRLKLTYHASGYLKAIHRTDNGIQTLATYEQDARLDYHLFYEYDAADRIIRWSDNDQTWSRFTYDAQGRCVTVTGAEGYYNATLDYGDGCTTVTDGKGIHRYYYDPDGNILREEAPDGSTTTYEWDEFHHLLARHSPAGRVEKFEYNAAHGQLSRYTAADGADWQYCYDERGLLSNITAPAGQTWTQQCDERGLPVSLVSPQGEETRLAYTPQGLLSGIFRQDERRLGIEYDHHNWPETLTDVMGREHHTEYSGHDLPVKMRGPGGQSVRLQWQQHHKLSGLERAGTGAEGFRYDRHGNLLAYTDGNGVVWTMEYGPFDLPVARTDGEGHRWQYRYDKDTLQLTEVINPQGESYLYILDNCGRVTEERDWGGVVCRYRYDADGLCTARVNGLKETILYSRDAAGRLAEVITPEGKTQYAYDKSGRLTGIFSPDGTSQRTGYDERGRVNVTTQGRRAIEYHYPDEHTVIRCILPPEDERDRHPDGSLLKTTYRYNAAGELTEVILPGDETLTFSRDEAGREVLRHSNRGFACEQGWNAAGQPVSQRAGLFPAEATWGGLLPSLLREYRYDSAGNVSGVTSREDYGRETHREYRLDRNGQVTAVTASGTGLGYGEGDESYGYDSCGYLKAQSAGGHRISEETDQYAGGHRLKQAGNTQYDYDAAGRMVSRTRHRDGYRPETERFRWDSRDQLTGYCSAQGEQWEYRHDASGRRTEKRCDRKKIRFTYLWDGDSIAEIREYRDDELYSVRHLVFNGFELISQQCSRVRQPHPSVAPQWVTRTNHAVNDLTGRPLMLFNSEGKTVWRPGQTSLWGLALSLPADTDYPDPRGERDAEADPGLLYAGQWQDAESGLCYNRFRYYEPETGMYLVSDPLGLQGGEQTYRYVPNPCGWVDPLGLAASSKISSLMDYIGDGRRVSGHTGFLDGVRLSRSQINNIAKEMEKLGIKVIRKADKYLPPNARAAFDYGLRNIYLRKNATLYEVYHEVIHAKQFAKIGREAYEALGRLSREEHVLNEILKSKNLFNEAEIAHAIKYVEGLREKFMMGLIN</sequence>
<evidence type="ECO:0000259" key="2">
    <source>
        <dbReference type="Pfam" id="PF15640"/>
    </source>
</evidence>
<dbReference type="PANTHER" id="PTHR32305:SF15">
    <property type="entry name" value="PROTEIN RHSA-RELATED"/>
    <property type="match status" value="1"/>
</dbReference>
<dbReference type="Pfam" id="PF25023">
    <property type="entry name" value="TEN_YD-shell"/>
    <property type="match status" value="2"/>
</dbReference>
<dbReference type="EMBL" id="AMVG01000060">
    <property type="protein sequence ID" value="EKJ52752.1"/>
    <property type="molecule type" value="Genomic_DNA"/>
</dbReference>
<dbReference type="Pfam" id="PF20148">
    <property type="entry name" value="DUF6531"/>
    <property type="match status" value="1"/>
</dbReference>
<name>A0AAV3HG37_ECOLX</name>
<dbReference type="CDD" id="cd14742">
    <property type="entry name" value="PAAR_RHS"/>
    <property type="match status" value="1"/>
</dbReference>
<keyword evidence="1" id="KW-0677">Repeat</keyword>
<dbReference type="Proteomes" id="UP000006789">
    <property type="component" value="Unassembled WGS sequence"/>
</dbReference>
<dbReference type="Pfam" id="PF05488">
    <property type="entry name" value="PAAR_motif"/>
    <property type="match status" value="1"/>
</dbReference>
<evidence type="ECO:0000313" key="6">
    <source>
        <dbReference type="Proteomes" id="UP000006789"/>
    </source>
</evidence>
<dbReference type="RefSeq" id="WP_001289115.1">
    <property type="nucleotide sequence ID" value="NZ_JH944804.1"/>
</dbReference>
<gene>
    <name evidence="5" type="ORF">ECEC1870_0466</name>
</gene>
<protein>
    <submittedName>
        <fullName evidence="5">Bacteriophage N4 adsorption protein B</fullName>
    </submittedName>
</protein>
<dbReference type="InterPro" id="IPR008727">
    <property type="entry name" value="PAAR_motif"/>
</dbReference>
<dbReference type="Pfam" id="PF15640">
    <property type="entry name" value="Tox-MPTase4"/>
    <property type="match status" value="1"/>
</dbReference>
<evidence type="ECO:0000256" key="1">
    <source>
        <dbReference type="ARBA" id="ARBA00022737"/>
    </source>
</evidence>
<feature type="domain" description="Teneurin-like YD-shell" evidence="4">
    <location>
        <begin position="1132"/>
        <end position="1291"/>
    </location>
</feature>
<dbReference type="InterPro" id="IPR056823">
    <property type="entry name" value="TEN-like_YD-shell"/>
</dbReference>
<dbReference type="Gene3D" id="2.60.200.60">
    <property type="match status" value="1"/>
</dbReference>
<dbReference type="NCBIfam" id="TIGR03696">
    <property type="entry name" value="Rhs_assc_core"/>
    <property type="match status" value="1"/>
</dbReference>